<reference evidence="1 2" key="1">
    <citation type="journal article" date="1999" name="Science">
        <title>Genome sequence of the radioresistant bacterium Deinococcus radiodurans R1.</title>
        <authorList>
            <person name="White O."/>
            <person name="Eisen J.A."/>
            <person name="Heidelberg J.F."/>
            <person name="Hickey E.K."/>
            <person name="Peterson J.D."/>
            <person name="Dodson R.J."/>
            <person name="Haft D.H."/>
            <person name="Gwinn M.L."/>
            <person name="Nelson W.C."/>
            <person name="Richardson D.L."/>
            <person name="Moffat K.S."/>
            <person name="Qin H."/>
            <person name="Jiang L."/>
            <person name="Pamphile W."/>
            <person name="Crosby M."/>
            <person name="Shen M."/>
            <person name="Vamathevan J.J."/>
            <person name="Lam P."/>
            <person name="McDonald L."/>
            <person name="Utterback T."/>
            <person name="Zalewski C."/>
            <person name="Makarova K.S."/>
            <person name="Aravind L."/>
            <person name="Daly M.J."/>
            <person name="Minton K.W."/>
            <person name="Fleischmann R.D."/>
            <person name="Ketchum K.A."/>
            <person name="Nelson K.E."/>
            <person name="Salzberg S."/>
            <person name="Smith H.O."/>
            <person name="Venter J.C."/>
            <person name="Fraser C.M."/>
        </authorList>
    </citation>
    <scope>NUCLEOTIDE SEQUENCE [LARGE SCALE GENOMIC DNA]</scope>
    <source>
        <strain evidence="2">ATCC 13939 / DSM 20539 / JCM 16871 / LMG 4051 / NBRC 15346 / NCIMB 9279 / R1 / VKM B-1422</strain>
    </source>
</reference>
<name>Q9RXI3_DEIRA</name>
<dbReference type="EnsemblBacteria" id="AAF09914">
    <property type="protein sequence ID" value="AAF09914"/>
    <property type="gene ID" value="DR_0330"/>
</dbReference>
<gene>
    <name evidence="1" type="ordered locus">DR_0330</name>
</gene>
<dbReference type="AlphaFoldDB" id="Q9RXI3"/>
<dbReference type="PATRIC" id="fig|243230.17.peg.498"/>
<dbReference type="EMBL" id="AE000513">
    <property type="protein sequence ID" value="AAF09914.1"/>
    <property type="molecule type" value="Genomic_DNA"/>
</dbReference>
<dbReference type="KEGG" id="dra:DR_0330"/>
<protein>
    <submittedName>
        <fullName evidence="1">Uncharacterized protein</fullName>
    </submittedName>
</protein>
<proteinExistence type="predicted"/>
<dbReference type="STRING" id="243230.DR_0330"/>
<keyword evidence="2" id="KW-1185">Reference proteome</keyword>
<sequence>MAPYRRGVQWFMTSWRWRLTFACGAGVWLGAGALAQTNKPEPLKTTVQTCGSYQVKITGNGFGEPQDTLRLMKGGRTYATYRDEAVSLDSCTDLTGDGVPEAILTQYSGGAHCCTMGQIYSLTTPPRLLLEQGLSNSTGWEIVQLDGKGPKELLTSDWRFAYAYGLSYAESPALPQVLAYRGGRYVDVTREYPALLLKGIRAPQPEESVSGTFLSNYALYLLAGQPQKAEAYLQTLPRPEREWLQNYAPDIRQNLSTVGLDDWPQRAGGQGGASWRDLRGGAGGSFTRPGTLEYLGTTVRQGRGTVRLYQQRGGQVVASAPLLSFREPADHPELDPLATFTVRRTGGRDDVVLRDELAGRAQLRAYRVSPQRLTELTGDPLGVAARLLSDVENLGRQRERLTDGSSRTDTQKQALQGRIAAALPRAQAWQKTYDPASKTPLNLAKLGVFNVQSVEVYRENASSALVAGVVEMGDVVPGQGYVQRTRQTFAVFLDNKGGTWQVTRWQLSPRQGAGPLDR</sequence>
<dbReference type="HOGENOM" id="CLU_539387_0_0_0"/>
<dbReference type="Proteomes" id="UP000002524">
    <property type="component" value="Chromosome 1"/>
</dbReference>
<accession>Q9RXI3</accession>
<dbReference type="OrthoDB" id="1522627at2"/>
<evidence type="ECO:0000313" key="2">
    <source>
        <dbReference type="Proteomes" id="UP000002524"/>
    </source>
</evidence>
<evidence type="ECO:0000313" key="1">
    <source>
        <dbReference type="EMBL" id="AAF09914.1"/>
    </source>
</evidence>
<organism evidence="1 2">
    <name type="scientific">Deinococcus radiodurans (strain ATCC 13939 / DSM 20539 / JCM 16871 / CCUG 27074 / LMG 4051 / NBRC 15346 / NCIMB 9279 / VKM B-1422 / R1)</name>
    <dbReference type="NCBI Taxonomy" id="243230"/>
    <lineage>
        <taxon>Bacteria</taxon>
        <taxon>Thermotogati</taxon>
        <taxon>Deinococcota</taxon>
        <taxon>Deinococci</taxon>
        <taxon>Deinococcales</taxon>
        <taxon>Deinococcaceae</taxon>
        <taxon>Deinococcus</taxon>
    </lineage>
</organism>
<dbReference type="PaxDb" id="243230-DR_0330"/>
<dbReference type="InParanoid" id="Q9RXI3"/>
<dbReference type="PIR" id="G75532">
    <property type="entry name" value="G75532"/>
</dbReference>